<sequence>MQSIWRSGLLIFLTVALSLAACEDVRPVAKIGLIAPFEGLYRRTGYEALAAMRQAIAEASPHDIAIIPLALDDSATPERAQRAAQKLRVDPQVRAIVGPLTPALTAAVAEVLSGADVPWIVPYAVNPEGGFASPFRSTAWAEGLIAAAGAAVQQQGATALAVAGDASGWPVWDAVRWSALAGLPTRFLHDDGTSLQPHEAIFWLGAADEAAAFLNAMPEPGFDLLFWLGAAGGDPVLVERLQIDSKLYWLTWSNLYYTDQEEETDRWMPSTWLVYEATRAALGAVTGTEAATAPSWRIEMFVLKDGVSQPLTFDEYDE</sequence>
<dbReference type="Pfam" id="PF13458">
    <property type="entry name" value="Peripla_BP_6"/>
    <property type="match status" value="1"/>
</dbReference>
<dbReference type="PANTHER" id="PTHR30483">
    <property type="entry name" value="LEUCINE-SPECIFIC-BINDING PROTEIN"/>
    <property type="match status" value="1"/>
</dbReference>
<comment type="similarity">
    <text evidence="1">Belongs to the leucine-binding protein family.</text>
</comment>
<accession>A0A7C1JPQ0</accession>
<evidence type="ECO:0000313" key="4">
    <source>
        <dbReference type="EMBL" id="HDX31525.1"/>
    </source>
</evidence>
<evidence type="ECO:0000256" key="2">
    <source>
        <dbReference type="ARBA" id="ARBA00022729"/>
    </source>
</evidence>
<dbReference type="AlphaFoldDB" id="A0A7C1JPQ0"/>
<organism evidence="4">
    <name type="scientific">Caldilinea aerophila</name>
    <dbReference type="NCBI Taxonomy" id="133453"/>
    <lineage>
        <taxon>Bacteria</taxon>
        <taxon>Bacillati</taxon>
        <taxon>Chloroflexota</taxon>
        <taxon>Caldilineae</taxon>
        <taxon>Caldilineales</taxon>
        <taxon>Caldilineaceae</taxon>
        <taxon>Caldilinea</taxon>
    </lineage>
</organism>
<name>A0A7C1JPQ0_9CHLR</name>
<reference evidence="4" key="1">
    <citation type="journal article" date="2020" name="mSystems">
        <title>Genome- and Community-Level Interaction Insights into Carbon Utilization and Element Cycling Functions of Hydrothermarchaeota in Hydrothermal Sediment.</title>
        <authorList>
            <person name="Zhou Z."/>
            <person name="Liu Y."/>
            <person name="Xu W."/>
            <person name="Pan J."/>
            <person name="Luo Z.H."/>
            <person name="Li M."/>
        </authorList>
    </citation>
    <scope>NUCLEOTIDE SEQUENCE [LARGE SCALE GENOMIC DNA]</scope>
    <source>
        <strain evidence="4">SpSt-289</strain>
    </source>
</reference>
<proteinExistence type="inferred from homology"/>
<dbReference type="Gene3D" id="3.40.50.2300">
    <property type="match status" value="1"/>
</dbReference>
<dbReference type="InterPro" id="IPR028081">
    <property type="entry name" value="Leu-bd"/>
</dbReference>
<comment type="caution">
    <text evidence="4">The sequence shown here is derived from an EMBL/GenBank/DDBJ whole genome shotgun (WGS) entry which is preliminary data.</text>
</comment>
<dbReference type="InterPro" id="IPR028082">
    <property type="entry name" value="Peripla_BP_I"/>
</dbReference>
<dbReference type="PROSITE" id="PS51257">
    <property type="entry name" value="PROKAR_LIPOPROTEIN"/>
    <property type="match status" value="1"/>
</dbReference>
<dbReference type="InterPro" id="IPR051010">
    <property type="entry name" value="BCAA_transport"/>
</dbReference>
<gene>
    <name evidence="4" type="ORF">ENQ20_08515</name>
</gene>
<evidence type="ECO:0000256" key="1">
    <source>
        <dbReference type="ARBA" id="ARBA00010062"/>
    </source>
</evidence>
<evidence type="ECO:0000259" key="3">
    <source>
        <dbReference type="Pfam" id="PF13458"/>
    </source>
</evidence>
<keyword evidence="2" id="KW-0732">Signal</keyword>
<protein>
    <submittedName>
        <fullName evidence="4">ABC transporter substrate-binding protein</fullName>
    </submittedName>
</protein>
<dbReference type="PANTHER" id="PTHR30483:SF6">
    <property type="entry name" value="PERIPLASMIC BINDING PROTEIN OF ABC TRANSPORTER FOR NATURAL AMINO ACIDS"/>
    <property type="match status" value="1"/>
</dbReference>
<dbReference type="SUPFAM" id="SSF53822">
    <property type="entry name" value="Periplasmic binding protein-like I"/>
    <property type="match status" value="1"/>
</dbReference>
<feature type="domain" description="Leucine-binding protein" evidence="3">
    <location>
        <begin position="30"/>
        <end position="170"/>
    </location>
</feature>
<dbReference type="EMBL" id="DSMG01000084">
    <property type="protein sequence ID" value="HDX31525.1"/>
    <property type="molecule type" value="Genomic_DNA"/>
</dbReference>